<dbReference type="AlphaFoldDB" id="G7ICA4"/>
<keyword evidence="3" id="KW-1185">Reference proteome</keyword>
<reference evidence="1 3" key="2">
    <citation type="journal article" date="2014" name="BMC Genomics">
        <title>An improved genome release (version Mt4.0) for the model legume Medicago truncatula.</title>
        <authorList>
            <person name="Tang H."/>
            <person name="Krishnakumar V."/>
            <person name="Bidwell S."/>
            <person name="Rosen B."/>
            <person name="Chan A."/>
            <person name="Zhou S."/>
            <person name="Gentzbittel L."/>
            <person name="Childs K.L."/>
            <person name="Yandell M."/>
            <person name="Gundlach H."/>
            <person name="Mayer K.F."/>
            <person name="Schwartz D.C."/>
            <person name="Town C.D."/>
        </authorList>
    </citation>
    <scope>GENOME REANNOTATION</scope>
    <source>
        <strain evidence="2 3">cv. Jemalong A17</strain>
    </source>
</reference>
<proteinExistence type="predicted"/>
<reference evidence="1 3" key="1">
    <citation type="journal article" date="2011" name="Nature">
        <title>The Medicago genome provides insight into the evolution of rhizobial symbioses.</title>
        <authorList>
            <person name="Young N.D."/>
            <person name="Debelle F."/>
            <person name="Oldroyd G.E."/>
            <person name="Geurts R."/>
            <person name="Cannon S.B."/>
            <person name="Udvardi M.K."/>
            <person name="Benedito V.A."/>
            <person name="Mayer K.F."/>
            <person name="Gouzy J."/>
            <person name="Schoof H."/>
            <person name="Van de Peer Y."/>
            <person name="Proost S."/>
            <person name="Cook D.R."/>
            <person name="Meyers B.C."/>
            <person name="Spannagl M."/>
            <person name="Cheung F."/>
            <person name="De Mita S."/>
            <person name="Krishnakumar V."/>
            <person name="Gundlach H."/>
            <person name="Zhou S."/>
            <person name="Mudge J."/>
            <person name="Bharti A.K."/>
            <person name="Murray J.D."/>
            <person name="Naoumkina M.A."/>
            <person name="Rosen B."/>
            <person name="Silverstein K.A."/>
            <person name="Tang H."/>
            <person name="Rombauts S."/>
            <person name="Zhao P.X."/>
            <person name="Zhou P."/>
            <person name="Barbe V."/>
            <person name="Bardou P."/>
            <person name="Bechner M."/>
            <person name="Bellec A."/>
            <person name="Berger A."/>
            <person name="Berges H."/>
            <person name="Bidwell S."/>
            <person name="Bisseling T."/>
            <person name="Choisne N."/>
            <person name="Couloux A."/>
            <person name="Denny R."/>
            <person name="Deshpande S."/>
            <person name="Dai X."/>
            <person name="Doyle J.J."/>
            <person name="Dudez A.M."/>
            <person name="Farmer A.D."/>
            <person name="Fouteau S."/>
            <person name="Franken C."/>
            <person name="Gibelin C."/>
            <person name="Gish J."/>
            <person name="Goldstein S."/>
            <person name="Gonzalez A.J."/>
            <person name="Green P.J."/>
            <person name="Hallab A."/>
            <person name="Hartog M."/>
            <person name="Hua A."/>
            <person name="Humphray S.J."/>
            <person name="Jeong D.H."/>
            <person name="Jing Y."/>
            <person name="Jocker A."/>
            <person name="Kenton S.M."/>
            <person name="Kim D.J."/>
            <person name="Klee K."/>
            <person name="Lai H."/>
            <person name="Lang C."/>
            <person name="Lin S."/>
            <person name="Macmil S.L."/>
            <person name="Magdelenat G."/>
            <person name="Matthews L."/>
            <person name="McCorrison J."/>
            <person name="Monaghan E.L."/>
            <person name="Mun J.H."/>
            <person name="Najar F.Z."/>
            <person name="Nicholson C."/>
            <person name="Noirot C."/>
            <person name="O'Bleness M."/>
            <person name="Paule C.R."/>
            <person name="Poulain J."/>
            <person name="Prion F."/>
            <person name="Qin B."/>
            <person name="Qu C."/>
            <person name="Retzel E.F."/>
            <person name="Riddle C."/>
            <person name="Sallet E."/>
            <person name="Samain S."/>
            <person name="Samson N."/>
            <person name="Sanders I."/>
            <person name="Saurat O."/>
            <person name="Scarpelli C."/>
            <person name="Schiex T."/>
            <person name="Segurens B."/>
            <person name="Severin A.J."/>
            <person name="Sherrier D.J."/>
            <person name="Shi R."/>
            <person name="Sims S."/>
            <person name="Singer S.R."/>
            <person name="Sinharoy S."/>
            <person name="Sterck L."/>
            <person name="Viollet A."/>
            <person name="Wang B.B."/>
            <person name="Wang K."/>
            <person name="Wang M."/>
            <person name="Wang X."/>
            <person name="Warfsmann J."/>
            <person name="Weissenbach J."/>
            <person name="White D.D."/>
            <person name="White J.D."/>
            <person name="Wiley G.B."/>
            <person name="Wincker P."/>
            <person name="Xing Y."/>
            <person name="Yang L."/>
            <person name="Yao Z."/>
            <person name="Ying F."/>
            <person name="Zhai J."/>
            <person name="Zhou L."/>
            <person name="Zuber A."/>
            <person name="Denarie J."/>
            <person name="Dixon R.A."/>
            <person name="May G.D."/>
            <person name="Schwartz D.C."/>
            <person name="Rogers J."/>
            <person name="Quetier F."/>
            <person name="Town C.D."/>
            <person name="Roe B.A."/>
        </authorList>
    </citation>
    <scope>NUCLEOTIDE SEQUENCE [LARGE SCALE GENOMIC DNA]</scope>
    <source>
        <strain evidence="1">A17</strain>
        <strain evidence="2 3">cv. Jemalong A17</strain>
    </source>
</reference>
<protein>
    <submittedName>
        <fullName evidence="1 2">Uncharacterized protein</fullName>
    </submittedName>
</protein>
<dbReference type="EnsemblPlants" id="AES62891">
    <property type="protein sequence ID" value="AES62891"/>
    <property type="gene ID" value="MTR_1g110450"/>
</dbReference>
<evidence type="ECO:0000313" key="3">
    <source>
        <dbReference type="Proteomes" id="UP000002051"/>
    </source>
</evidence>
<dbReference type="Proteomes" id="UP000002051">
    <property type="component" value="Unassembled WGS sequence"/>
</dbReference>
<dbReference type="PaxDb" id="3880-AES62891"/>
<sequence>MRLCTVLQPEDDTYAATASNKQKIREGKMKMMVIDILSGLQNKHVLERIMNK</sequence>
<evidence type="ECO:0000313" key="1">
    <source>
        <dbReference type="EMBL" id="AES62891.1"/>
    </source>
</evidence>
<dbReference type="EMBL" id="CM001217">
    <property type="protein sequence ID" value="AES62891.1"/>
    <property type="molecule type" value="Genomic_DNA"/>
</dbReference>
<name>G7ICA4_MEDTR</name>
<dbReference type="HOGENOM" id="CLU_3090208_0_0_1"/>
<evidence type="ECO:0000313" key="2">
    <source>
        <dbReference type="EnsemblPlants" id="AES62891"/>
    </source>
</evidence>
<reference evidence="2" key="3">
    <citation type="submission" date="2015-04" db="UniProtKB">
        <authorList>
            <consortium name="EnsemblPlants"/>
        </authorList>
    </citation>
    <scope>IDENTIFICATION</scope>
    <source>
        <strain evidence="2">cv. Jemalong A17</strain>
    </source>
</reference>
<accession>G7ICA4</accession>
<gene>
    <name evidence="1" type="ordered locus">MTR_1g110450</name>
</gene>
<organism evidence="1 3">
    <name type="scientific">Medicago truncatula</name>
    <name type="common">Barrel medic</name>
    <name type="synonym">Medicago tribuloides</name>
    <dbReference type="NCBI Taxonomy" id="3880"/>
    <lineage>
        <taxon>Eukaryota</taxon>
        <taxon>Viridiplantae</taxon>
        <taxon>Streptophyta</taxon>
        <taxon>Embryophyta</taxon>
        <taxon>Tracheophyta</taxon>
        <taxon>Spermatophyta</taxon>
        <taxon>Magnoliopsida</taxon>
        <taxon>eudicotyledons</taxon>
        <taxon>Gunneridae</taxon>
        <taxon>Pentapetalae</taxon>
        <taxon>rosids</taxon>
        <taxon>fabids</taxon>
        <taxon>Fabales</taxon>
        <taxon>Fabaceae</taxon>
        <taxon>Papilionoideae</taxon>
        <taxon>50 kb inversion clade</taxon>
        <taxon>NPAAA clade</taxon>
        <taxon>Hologalegina</taxon>
        <taxon>IRL clade</taxon>
        <taxon>Trifolieae</taxon>
        <taxon>Medicago</taxon>
    </lineage>
</organism>